<sequence>MFVVRRRRGRCRPRGVGMSAVRKKELQNELGESWQQDLGYRDYLRNRETRTAIIRYLEEVMRMREESLRVRGYKMSSLVQDEDTEDEEERQVRIRWTCQGDRG</sequence>
<keyword evidence="2" id="KW-1185">Reference proteome</keyword>
<reference evidence="1 2" key="1">
    <citation type="submission" date="2023-09" db="EMBL/GenBank/DDBJ databases">
        <title>Genomes of two closely related lineages of the louse Polyplax serrata with different host specificities.</title>
        <authorList>
            <person name="Martinu J."/>
            <person name="Tarabai H."/>
            <person name="Stefka J."/>
            <person name="Hypsa V."/>
        </authorList>
    </citation>
    <scope>NUCLEOTIDE SEQUENCE [LARGE SCALE GENOMIC DNA]</scope>
    <source>
        <strain evidence="1">98ZLc_SE</strain>
    </source>
</reference>
<comment type="caution">
    <text evidence="1">The sequence shown here is derived from an EMBL/GenBank/DDBJ whole genome shotgun (WGS) entry which is preliminary data.</text>
</comment>
<dbReference type="EMBL" id="JAWJWF010000002">
    <property type="protein sequence ID" value="KAK6637425.1"/>
    <property type="molecule type" value="Genomic_DNA"/>
</dbReference>
<evidence type="ECO:0000313" key="2">
    <source>
        <dbReference type="Proteomes" id="UP001359485"/>
    </source>
</evidence>
<organism evidence="1 2">
    <name type="scientific">Polyplax serrata</name>
    <name type="common">Common mouse louse</name>
    <dbReference type="NCBI Taxonomy" id="468196"/>
    <lineage>
        <taxon>Eukaryota</taxon>
        <taxon>Metazoa</taxon>
        <taxon>Ecdysozoa</taxon>
        <taxon>Arthropoda</taxon>
        <taxon>Hexapoda</taxon>
        <taxon>Insecta</taxon>
        <taxon>Pterygota</taxon>
        <taxon>Neoptera</taxon>
        <taxon>Paraneoptera</taxon>
        <taxon>Psocodea</taxon>
        <taxon>Troctomorpha</taxon>
        <taxon>Phthiraptera</taxon>
        <taxon>Anoplura</taxon>
        <taxon>Polyplacidae</taxon>
        <taxon>Polyplax</taxon>
    </lineage>
</organism>
<proteinExistence type="predicted"/>
<name>A0ABR1B8N7_POLSC</name>
<gene>
    <name evidence="1" type="ORF">RUM44_007842</name>
</gene>
<accession>A0ABR1B8N7</accession>
<protein>
    <submittedName>
        <fullName evidence="1">Uncharacterized protein</fullName>
    </submittedName>
</protein>
<dbReference type="Proteomes" id="UP001359485">
    <property type="component" value="Unassembled WGS sequence"/>
</dbReference>
<evidence type="ECO:0000313" key="1">
    <source>
        <dbReference type="EMBL" id="KAK6637425.1"/>
    </source>
</evidence>